<dbReference type="Proteomes" id="UP000295444">
    <property type="component" value="Unassembled WGS sequence"/>
</dbReference>
<evidence type="ECO:0000313" key="1">
    <source>
        <dbReference type="EMBL" id="TDP91145.1"/>
    </source>
</evidence>
<dbReference type="InterPro" id="IPR009351">
    <property type="entry name" value="AlkZ-like"/>
</dbReference>
<dbReference type="Pfam" id="PF06224">
    <property type="entry name" value="AlkZ-like"/>
    <property type="match status" value="1"/>
</dbReference>
<gene>
    <name evidence="1" type="ORF">EV186_109137</name>
</gene>
<evidence type="ECO:0000313" key="2">
    <source>
        <dbReference type="Proteomes" id="UP000295444"/>
    </source>
</evidence>
<dbReference type="GO" id="GO:0003677">
    <property type="term" value="F:DNA binding"/>
    <property type="evidence" value="ECO:0007669"/>
    <property type="project" value="UniProtKB-KW"/>
</dbReference>
<dbReference type="AlphaFoldDB" id="A0A4R6RXR2"/>
<reference evidence="1 2" key="1">
    <citation type="submission" date="2019-03" db="EMBL/GenBank/DDBJ databases">
        <title>Genomic Encyclopedia of Type Strains, Phase IV (KMG-IV): sequencing the most valuable type-strain genomes for metagenomic binning, comparative biology and taxonomic classification.</title>
        <authorList>
            <person name="Goeker M."/>
        </authorList>
    </citation>
    <scope>NUCLEOTIDE SEQUENCE [LARGE SCALE GENOMIC DNA]</scope>
    <source>
        <strain evidence="1 2">DSM 45361</strain>
    </source>
</reference>
<dbReference type="EMBL" id="SNXZ01000009">
    <property type="protein sequence ID" value="TDP91145.1"/>
    <property type="molecule type" value="Genomic_DNA"/>
</dbReference>
<sequence>MDRRALNRATLARQFLLARADLSVPTTVEHLVGLQGQAPDAPYVGLWSRLDGFTPDQLAGPLQARELVRTSAMRATVHLMTARDALRVRPLVEPVLERALRSGSPFGKRLVADGVDLAELAEAGERLLASRPHSRRELADALVRTWPDADRDSLSYGVSYLVPSVQVPPRGVWGQSGPPALVSLRSWLGAPTPGTVDDLVLRYLGAFGPATVADIRTWSGLTGLGEVVDRLRPKLWHDGTLLDLPDAPRPGRDTPAPVRFLPEYDNVLLSHADRSRVNPDGRRVPLPPGNGARRGTVFVDGDYRADWRIDSGGVLSVEPFAPLSRAERDDVTAEGLDLLTFVSPEAHHDVVIA</sequence>
<dbReference type="PANTHER" id="PTHR38479:SF2">
    <property type="entry name" value="WINGED HELIX DNA-BINDING DOMAIN-CONTAINING PROTEIN"/>
    <property type="match status" value="1"/>
</dbReference>
<dbReference type="RefSeq" id="WP_133853926.1">
    <property type="nucleotide sequence ID" value="NZ_SNXZ01000009.1"/>
</dbReference>
<keyword evidence="1" id="KW-0238">DNA-binding</keyword>
<proteinExistence type="predicted"/>
<keyword evidence="2" id="KW-1185">Reference proteome</keyword>
<dbReference type="OrthoDB" id="9148135at2"/>
<accession>A0A4R6RXR2</accession>
<organism evidence="1 2">
    <name type="scientific">Labedaea rhizosphaerae</name>
    <dbReference type="NCBI Taxonomy" id="598644"/>
    <lineage>
        <taxon>Bacteria</taxon>
        <taxon>Bacillati</taxon>
        <taxon>Actinomycetota</taxon>
        <taxon>Actinomycetes</taxon>
        <taxon>Pseudonocardiales</taxon>
        <taxon>Pseudonocardiaceae</taxon>
        <taxon>Labedaea</taxon>
    </lineage>
</organism>
<protein>
    <submittedName>
        <fullName evidence="1">Winged helix DNA-binding protein</fullName>
    </submittedName>
</protein>
<comment type="caution">
    <text evidence="1">The sequence shown here is derived from an EMBL/GenBank/DDBJ whole genome shotgun (WGS) entry which is preliminary data.</text>
</comment>
<dbReference type="PANTHER" id="PTHR38479">
    <property type="entry name" value="LMO0824 PROTEIN"/>
    <property type="match status" value="1"/>
</dbReference>
<name>A0A4R6RXR2_LABRH</name>